<dbReference type="AlphaFoldDB" id="A0A0L8GGL7"/>
<gene>
    <name evidence="1" type="ORF">OCBIM_22033771mg</name>
</gene>
<protein>
    <submittedName>
        <fullName evidence="1">Uncharacterized protein</fullName>
    </submittedName>
</protein>
<reference evidence="1" key="1">
    <citation type="submission" date="2015-07" db="EMBL/GenBank/DDBJ databases">
        <title>MeaNS - Measles Nucleotide Surveillance Program.</title>
        <authorList>
            <person name="Tran T."/>
            <person name="Druce J."/>
        </authorList>
    </citation>
    <scope>NUCLEOTIDE SEQUENCE</scope>
    <source>
        <strain evidence="1">UCB-OBI-ISO-001</strain>
        <tissue evidence="1">Gonad</tissue>
    </source>
</reference>
<name>A0A0L8GGL7_OCTBM</name>
<accession>A0A0L8GGL7</accession>
<dbReference type="EMBL" id="KQ421866">
    <property type="protein sequence ID" value="KOF76131.1"/>
    <property type="molecule type" value="Genomic_DNA"/>
</dbReference>
<proteinExistence type="predicted"/>
<sequence length="125" mass="14027">MWLLCFDKYRLTTTKRERETNTHIQTEKESIYLKFYKVRSDSSSTFRMCTNCKLLADPLLHQLFLDSSTCKSSSAVQSILSSYPINLSFTPPTDHFISLLILSPSSSSTSSLTLPIAAAATTNSF</sequence>
<evidence type="ECO:0000313" key="1">
    <source>
        <dbReference type="EMBL" id="KOF76131.1"/>
    </source>
</evidence>
<organism evidence="1">
    <name type="scientific">Octopus bimaculoides</name>
    <name type="common">California two-spotted octopus</name>
    <dbReference type="NCBI Taxonomy" id="37653"/>
    <lineage>
        <taxon>Eukaryota</taxon>
        <taxon>Metazoa</taxon>
        <taxon>Spiralia</taxon>
        <taxon>Lophotrochozoa</taxon>
        <taxon>Mollusca</taxon>
        <taxon>Cephalopoda</taxon>
        <taxon>Coleoidea</taxon>
        <taxon>Octopodiformes</taxon>
        <taxon>Octopoda</taxon>
        <taxon>Incirrata</taxon>
        <taxon>Octopodidae</taxon>
        <taxon>Octopus</taxon>
    </lineage>
</organism>